<name>A0A6B9FIG6_9HYPH</name>
<dbReference type="OrthoDB" id="7976848at2"/>
<sequence>MRSRRGRTLLPLFVLGLAPGLAVPAAAEAPGRPPDSASTPPWPPNFSRDVQGTGLPGLDGGHVFLWNRPQVFDPAATLRVDRHVPEGSGEATHTYKAIWALGSTGPHNAGYEWTITGELHNRALASTGAQNVAVNGTIFKEANGIGPVGPSWAGNFNCVDTTDEADPVASCIGAEIDVSAQSPTTDRNRQRVGLQISTGGVAGAHTGYGILMGNLAGSITDRGLSFQGEGVYGIGIDAAAARFTGVPILLGPGQAIGLDGSKEGGFSRSLGFDGRDLVYGTGGGPVFRVSDAGDVEAASVRETQPRPPRSSREPCVAGDHAWDEAYEYRCVATDRWKRAPLSDW</sequence>
<feature type="region of interest" description="Disordered" evidence="1">
    <location>
        <begin position="26"/>
        <end position="53"/>
    </location>
</feature>
<proteinExistence type="predicted"/>
<feature type="compositionally biased region" description="Low complexity" evidence="1">
    <location>
        <begin position="26"/>
        <end position="39"/>
    </location>
</feature>
<dbReference type="EMBL" id="CP043538">
    <property type="protein sequence ID" value="QGY02333.1"/>
    <property type="molecule type" value="Genomic_DNA"/>
</dbReference>
<evidence type="ECO:0000256" key="1">
    <source>
        <dbReference type="SAM" id="MobiDB-lite"/>
    </source>
</evidence>
<reference evidence="3 4" key="2">
    <citation type="journal article" date="2013" name="Genome Announc.">
        <title>Draft Genome Sequence of Methylobacterium mesophilicum Strain SR1.6/6, Isolated from Citrus sinensis.</title>
        <authorList>
            <person name="Marinho Almeida D."/>
            <person name="Dini-Andreote F."/>
            <person name="Camargo Neves A.A."/>
            <person name="Juca Ramos R.T."/>
            <person name="Andreote F.D."/>
            <person name="Carneiro A.R."/>
            <person name="Oliveira de Souza Lima A."/>
            <person name="Caracciolo Gomes de Sa P.H."/>
            <person name="Ribeiro Barbosa M.S."/>
            <person name="Araujo W.L."/>
            <person name="Silva A."/>
        </authorList>
    </citation>
    <scope>NUCLEOTIDE SEQUENCE [LARGE SCALE GENOMIC DNA]</scope>
    <source>
        <strain evidence="3 4">SR1.6/6</strain>
    </source>
</reference>
<organism evidence="3 4">
    <name type="scientific">Methylobacterium mesophilicum SR1.6/6</name>
    <dbReference type="NCBI Taxonomy" id="908290"/>
    <lineage>
        <taxon>Bacteria</taxon>
        <taxon>Pseudomonadati</taxon>
        <taxon>Pseudomonadota</taxon>
        <taxon>Alphaproteobacteria</taxon>
        <taxon>Hyphomicrobiales</taxon>
        <taxon>Methylobacteriaceae</taxon>
        <taxon>Methylobacterium</taxon>
    </lineage>
</organism>
<feature type="chain" id="PRO_5025409255" evidence="2">
    <location>
        <begin position="28"/>
        <end position="344"/>
    </location>
</feature>
<dbReference type="RefSeq" id="WP_158168812.1">
    <property type="nucleotide sequence ID" value="NZ_CP043538.1"/>
</dbReference>
<protein>
    <submittedName>
        <fullName evidence="3">Uncharacterized protein</fullName>
    </submittedName>
</protein>
<feature type="signal peptide" evidence="2">
    <location>
        <begin position="1"/>
        <end position="27"/>
    </location>
</feature>
<reference evidence="3 4" key="1">
    <citation type="journal article" date="2012" name="Genet. Mol. Biol.">
        <title>Analysis of 16S rRNA and mxaF genes revealing insights into Methylobacterium niche-specific plant association.</title>
        <authorList>
            <person name="Dourado M.N."/>
            <person name="Andreote F.D."/>
            <person name="Dini-Andreote F."/>
            <person name="Conti R."/>
            <person name="Araujo J.M."/>
            <person name="Araujo W.L."/>
        </authorList>
    </citation>
    <scope>NUCLEOTIDE SEQUENCE [LARGE SCALE GENOMIC DNA]</scope>
    <source>
        <strain evidence="3 4">SR1.6/6</strain>
    </source>
</reference>
<dbReference type="Proteomes" id="UP000012488">
    <property type="component" value="Chromosome"/>
</dbReference>
<gene>
    <name evidence="3" type="ORF">MMSR116_10925</name>
</gene>
<dbReference type="KEGG" id="mmes:MMSR116_10925"/>
<evidence type="ECO:0000313" key="4">
    <source>
        <dbReference type="Proteomes" id="UP000012488"/>
    </source>
</evidence>
<evidence type="ECO:0000256" key="2">
    <source>
        <dbReference type="SAM" id="SignalP"/>
    </source>
</evidence>
<dbReference type="AlphaFoldDB" id="A0A6B9FIG6"/>
<accession>A0A6B9FIG6</accession>
<evidence type="ECO:0000313" key="3">
    <source>
        <dbReference type="EMBL" id="QGY02333.1"/>
    </source>
</evidence>
<keyword evidence="2" id="KW-0732">Signal</keyword>